<proteinExistence type="predicted"/>
<feature type="transmembrane region" description="Helical" evidence="1">
    <location>
        <begin position="40"/>
        <end position="59"/>
    </location>
</feature>
<dbReference type="EMBL" id="JBBPBM010000016">
    <property type="protein sequence ID" value="KAK8557602.1"/>
    <property type="molecule type" value="Genomic_DNA"/>
</dbReference>
<keyword evidence="1" id="KW-0812">Transmembrane</keyword>
<dbReference type="PANTHER" id="PTHR34463:SF12">
    <property type="entry name" value="GLYCINE-RICH PROTEIN"/>
    <property type="match status" value="1"/>
</dbReference>
<dbReference type="Proteomes" id="UP001472677">
    <property type="component" value="Unassembled WGS sequence"/>
</dbReference>
<accession>A0ABR2EBW0</accession>
<keyword evidence="1" id="KW-1133">Transmembrane helix</keyword>
<protein>
    <recommendedName>
        <fullName evidence="4">Glycine-rich protein</fullName>
    </recommendedName>
</protein>
<dbReference type="PANTHER" id="PTHR34463">
    <property type="entry name" value="GLYCINE-RICH PROTEIN"/>
    <property type="match status" value="1"/>
</dbReference>
<sequence length="136" mass="13577">MFATALTCRLALYITADSQHLRPRTKKRHHFIEKRGMAKWSVVMVVLALLVAHATARNVPTSADLEDQKNFLTYGGLGGFSGIGSNGLPFGRVGGLGGATGLDGNGGLGGGGGLGVIPGGGASGGVGGSSGSLPFP</sequence>
<reference evidence="2 3" key="1">
    <citation type="journal article" date="2024" name="G3 (Bethesda)">
        <title>Genome assembly of Hibiscus sabdariffa L. provides insights into metabolisms of medicinal natural products.</title>
        <authorList>
            <person name="Kim T."/>
        </authorList>
    </citation>
    <scope>NUCLEOTIDE SEQUENCE [LARGE SCALE GENOMIC DNA]</scope>
    <source>
        <strain evidence="2">TK-2024</strain>
        <tissue evidence="2">Old leaves</tissue>
    </source>
</reference>
<keyword evidence="3" id="KW-1185">Reference proteome</keyword>
<name>A0ABR2EBW0_9ROSI</name>
<evidence type="ECO:0008006" key="4">
    <source>
        <dbReference type="Google" id="ProtNLM"/>
    </source>
</evidence>
<evidence type="ECO:0000313" key="3">
    <source>
        <dbReference type="Proteomes" id="UP001472677"/>
    </source>
</evidence>
<evidence type="ECO:0000256" key="1">
    <source>
        <dbReference type="SAM" id="Phobius"/>
    </source>
</evidence>
<organism evidence="2 3">
    <name type="scientific">Hibiscus sabdariffa</name>
    <name type="common">roselle</name>
    <dbReference type="NCBI Taxonomy" id="183260"/>
    <lineage>
        <taxon>Eukaryota</taxon>
        <taxon>Viridiplantae</taxon>
        <taxon>Streptophyta</taxon>
        <taxon>Embryophyta</taxon>
        <taxon>Tracheophyta</taxon>
        <taxon>Spermatophyta</taxon>
        <taxon>Magnoliopsida</taxon>
        <taxon>eudicotyledons</taxon>
        <taxon>Gunneridae</taxon>
        <taxon>Pentapetalae</taxon>
        <taxon>rosids</taxon>
        <taxon>malvids</taxon>
        <taxon>Malvales</taxon>
        <taxon>Malvaceae</taxon>
        <taxon>Malvoideae</taxon>
        <taxon>Hibiscus</taxon>
    </lineage>
</organism>
<comment type="caution">
    <text evidence="2">The sequence shown here is derived from an EMBL/GenBank/DDBJ whole genome shotgun (WGS) entry which is preliminary data.</text>
</comment>
<keyword evidence="1" id="KW-0472">Membrane</keyword>
<evidence type="ECO:0000313" key="2">
    <source>
        <dbReference type="EMBL" id="KAK8557602.1"/>
    </source>
</evidence>
<gene>
    <name evidence="2" type="ORF">V6N12_009831</name>
</gene>